<feature type="compositionally biased region" description="Basic and acidic residues" evidence="1">
    <location>
        <begin position="46"/>
        <end position="64"/>
    </location>
</feature>
<protein>
    <submittedName>
        <fullName evidence="2">Uncharacterized protein</fullName>
    </submittedName>
</protein>
<comment type="caution">
    <text evidence="2">The sequence shown here is derived from an EMBL/GenBank/DDBJ whole genome shotgun (WGS) entry which is preliminary data.</text>
</comment>
<gene>
    <name evidence="2" type="ORF">EYF80_066241</name>
</gene>
<accession>A0A4Z2E4G9</accession>
<name>A0A4Z2E4G9_9TELE</name>
<evidence type="ECO:0000313" key="2">
    <source>
        <dbReference type="EMBL" id="TNN23637.1"/>
    </source>
</evidence>
<dbReference type="EMBL" id="SRLO01017835">
    <property type="protein sequence ID" value="TNN23637.1"/>
    <property type="molecule type" value="Genomic_DNA"/>
</dbReference>
<dbReference type="AlphaFoldDB" id="A0A4Z2E4G9"/>
<dbReference type="Proteomes" id="UP000314294">
    <property type="component" value="Unassembled WGS sequence"/>
</dbReference>
<organism evidence="2 3">
    <name type="scientific">Liparis tanakae</name>
    <name type="common">Tanaka's snailfish</name>
    <dbReference type="NCBI Taxonomy" id="230148"/>
    <lineage>
        <taxon>Eukaryota</taxon>
        <taxon>Metazoa</taxon>
        <taxon>Chordata</taxon>
        <taxon>Craniata</taxon>
        <taxon>Vertebrata</taxon>
        <taxon>Euteleostomi</taxon>
        <taxon>Actinopterygii</taxon>
        <taxon>Neopterygii</taxon>
        <taxon>Teleostei</taxon>
        <taxon>Neoteleostei</taxon>
        <taxon>Acanthomorphata</taxon>
        <taxon>Eupercaria</taxon>
        <taxon>Perciformes</taxon>
        <taxon>Cottioidei</taxon>
        <taxon>Cottales</taxon>
        <taxon>Liparidae</taxon>
        <taxon>Liparis</taxon>
    </lineage>
</organism>
<keyword evidence="3" id="KW-1185">Reference proteome</keyword>
<feature type="region of interest" description="Disordered" evidence="1">
    <location>
        <begin position="38"/>
        <end position="64"/>
    </location>
</feature>
<evidence type="ECO:0000256" key="1">
    <source>
        <dbReference type="SAM" id="MobiDB-lite"/>
    </source>
</evidence>
<evidence type="ECO:0000313" key="3">
    <source>
        <dbReference type="Proteomes" id="UP000314294"/>
    </source>
</evidence>
<sequence length="64" mass="6824">MGAVPGRWGGGLRPSAVDPAGRLLSFLSSLWAMSSCGEQTGADGLTIRRDGEEQVQDRGPRRRP</sequence>
<proteinExistence type="predicted"/>
<reference evidence="2 3" key="1">
    <citation type="submission" date="2019-03" db="EMBL/GenBank/DDBJ databases">
        <title>First draft genome of Liparis tanakae, snailfish: a comprehensive survey of snailfish specific genes.</title>
        <authorList>
            <person name="Kim W."/>
            <person name="Song I."/>
            <person name="Jeong J.-H."/>
            <person name="Kim D."/>
            <person name="Kim S."/>
            <person name="Ryu S."/>
            <person name="Song J.Y."/>
            <person name="Lee S.K."/>
        </authorList>
    </citation>
    <scope>NUCLEOTIDE SEQUENCE [LARGE SCALE GENOMIC DNA]</scope>
    <source>
        <tissue evidence="2">Muscle</tissue>
    </source>
</reference>